<sequence length="187" mass="20806">MHRIALTLLLTWSASALAATETEVDAETGLSTWQTETDGIQVRLTQISPDQARAFYQARGFSAEAAERYVAECVFMTVVRNIGQAPIEHRLADWRYLLPQQPPRAIRSKAQWEGLWKQAGVAEPARIAFNWAQFPATQSFAPGDWNQGMTSYGVPRGGRFDLRFVWRSGGKTLSGTLEQVQCADDAS</sequence>
<evidence type="ECO:0000256" key="1">
    <source>
        <dbReference type="SAM" id="SignalP"/>
    </source>
</evidence>
<dbReference type="EMBL" id="CP000116">
    <property type="protein sequence ID" value="AAZ96226.1"/>
    <property type="molecule type" value="Genomic_DNA"/>
</dbReference>
<dbReference type="AlphaFoldDB" id="Q3SM24"/>
<evidence type="ECO:0000313" key="2">
    <source>
        <dbReference type="EMBL" id="AAZ96226.1"/>
    </source>
</evidence>
<dbReference type="Proteomes" id="UP000008291">
    <property type="component" value="Chromosome"/>
</dbReference>
<protein>
    <submittedName>
        <fullName evidence="2">Uncharacterized protein</fullName>
    </submittedName>
</protein>
<dbReference type="eggNOG" id="ENOG50338A4">
    <property type="taxonomic scope" value="Bacteria"/>
</dbReference>
<evidence type="ECO:0000313" key="3">
    <source>
        <dbReference type="Proteomes" id="UP000008291"/>
    </source>
</evidence>
<organism evidence="2 3">
    <name type="scientific">Thiobacillus denitrificans (strain ATCC 25259 / T1)</name>
    <dbReference type="NCBI Taxonomy" id="292415"/>
    <lineage>
        <taxon>Bacteria</taxon>
        <taxon>Pseudomonadati</taxon>
        <taxon>Pseudomonadota</taxon>
        <taxon>Betaproteobacteria</taxon>
        <taxon>Nitrosomonadales</taxon>
        <taxon>Thiobacillaceae</taxon>
        <taxon>Thiobacillus</taxon>
    </lineage>
</organism>
<keyword evidence="3" id="KW-1185">Reference proteome</keyword>
<feature type="signal peptide" evidence="1">
    <location>
        <begin position="1"/>
        <end position="18"/>
    </location>
</feature>
<dbReference type="OrthoDB" id="9156414at2"/>
<dbReference type="KEGG" id="tbd:Tbd_0273"/>
<dbReference type="RefSeq" id="WP_011310786.1">
    <property type="nucleotide sequence ID" value="NC_007404.1"/>
</dbReference>
<keyword evidence="1" id="KW-0732">Signal</keyword>
<proteinExistence type="predicted"/>
<dbReference type="STRING" id="292415.Tbd_0273"/>
<dbReference type="HOGENOM" id="CLU_1447026_0_0_4"/>
<reference evidence="2 3" key="1">
    <citation type="journal article" date="2006" name="J. Bacteriol.">
        <title>The genome sequence of the obligately chemolithoautotrophic, facultatively anaerobic bacterium Thiobacillus denitrificans.</title>
        <authorList>
            <person name="Beller H.R."/>
            <person name="Chain P.S."/>
            <person name="Letain T.E."/>
            <person name="Chakicherla A."/>
            <person name="Larimer F.W."/>
            <person name="Richardson P.M."/>
            <person name="Coleman M.A."/>
            <person name="Wood A.P."/>
            <person name="Kelly D.P."/>
        </authorList>
    </citation>
    <scope>NUCLEOTIDE SEQUENCE [LARGE SCALE GENOMIC DNA]</scope>
    <source>
        <strain evidence="2 3">ATCC 25259</strain>
    </source>
</reference>
<accession>Q3SM24</accession>
<feature type="chain" id="PRO_5004228999" evidence="1">
    <location>
        <begin position="19"/>
        <end position="187"/>
    </location>
</feature>
<gene>
    <name evidence="2" type="ordered locus">Tbd_0273</name>
</gene>
<name>Q3SM24_THIDA</name>